<keyword evidence="9" id="KW-0966">Cell projection</keyword>
<reference evidence="9 10" key="1">
    <citation type="submission" date="2018-05" db="EMBL/GenBank/DDBJ databases">
        <title>The draft genome of strain NS-104.</title>
        <authorList>
            <person name="Hang P."/>
            <person name="Jiang J."/>
        </authorList>
    </citation>
    <scope>NUCLEOTIDE SEQUENCE [LARGE SCALE GENOMIC DNA]</scope>
    <source>
        <strain evidence="9 10">NS-104</strain>
    </source>
</reference>
<dbReference type="GO" id="GO:0005198">
    <property type="term" value="F:structural molecule activity"/>
    <property type="evidence" value="ECO:0007669"/>
    <property type="project" value="InterPro"/>
</dbReference>
<evidence type="ECO:0000256" key="2">
    <source>
        <dbReference type="ARBA" id="ARBA00004613"/>
    </source>
</evidence>
<dbReference type="Pfam" id="PF22638">
    <property type="entry name" value="FlgK_D1"/>
    <property type="match status" value="1"/>
</dbReference>
<protein>
    <recommendedName>
        <fullName evidence="4">Flagellar hook-associated protein 1</fullName>
    </recommendedName>
</protein>
<keyword evidence="10" id="KW-1185">Reference proteome</keyword>
<organism evidence="9 10">
    <name type="scientific">Metarhizobium album</name>
    <dbReference type="NCBI Taxonomy" id="2182425"/>
    <lineage>
        <taxon>Bacteria</taxon>
        <taxon>Pseudomonadati</taxon>
        <taxon>Pseudomonadota</taxon>
        <taxon>Alphaproteobacteria</taxon>
        <taxon>Hyphomicrobiales</taxon>
        <taxon>Rhizobiaceae</taxon>
        <taxon>Metarhizobium</taxon>
    </lineage>
</organism>
<feature type="domain" description="Flagellar basal-body/hook protein C-terminal" evidence="7">
    <location>
        <begin position="431"/>
        <end position="473"/>
    </location>
</feature>
<dbReference type="EMBL" id="QFBC01000001">
    <property type="protein sequence ID" value="PWE57817.1"/>
    <property type="molecule type" value="Genomic_DNA"/>
</dbReference>
<evidence type="ECO:0000313" key="9">
    <source>
        <dbReference type="EMBL" id="PWE57817.1"/>
    </source>
</evidence>
<dbReference type="OrthoDB" id="7181295at2"/>
<dbReference type="InterPro" id="IPR002371">
    <property type="entry name" value="FlgK"/>
</dbReference>
<name>A0A2U2DWX3_9HYPH</name>
<evidence type="ECO:0000256" key="3">
    <source>
        <dbReference type="ARBA" id="ARBA00009677"/>
    </source>
</evidence>
<keyword evidence="6" id="KW-0975">Bacterial flagellum</keyword>
<comment type="similarity">
    <text evidence="3">Belongs to the flagella basal body rod proteins family.</text>
</comment>
<dbReference type="RefSeq" id="WP_109456334.1">
    <property type="nucleotide sequence ID" value="NZ_QFBC01000001.1"/>
</dbReference>
<comment type="subcellular location">
    <subcellularLocation>
        <location evidence="1">Bacterial flagellum</location>
    </subcellularLocation>
    <subcellularLocation>
        <location evidence="2">Secreted</location>
    </subcellularLocation>
</comment>
<keyword evidence="5" id="KW-0964">Secreted</keyword>
<keyword evidence="9" id="KW-0282">Flagellum</keyword>
<accession>A0A2U2DWX3</accession>
<evidence type="ECO:0000256" key="5">
    <source>
        <dbReference type="ARBA" id="ARBA00022525"/>
    </source>
</evidence>
<feature type="domain" description="Flagellar hook-associated protein FlgK helical" evidence="8">
    <location>
        <begin position="101"/>
        <end position="302"/>
    </location>
</feature>
<evidence type="ECO:0000259" key="7">
    <source>
        <dbReference type="Pfam" id="PF06429"/>
    </source>
</evidence>
<evidence type="ECO:0000256" key="1">
    <source>
        <dbReference type="ARBA" id="ARBA00004365"/>
    </source>
</evidence>
<dbReference type="GO" id="GO:0005576">
    <property type="term" value="C:extracellular region"/>
    <property type="evidence" value="ECO:0007669"/>
    <property type="project" value="UniProtKB-SubCell"/>
</dbReference>
<evidence type="ECO:0000259" key="8">
    <source>
        <dbReference type="Pfam" id="PF22638"/>
    </source>
</evidence>
<dbReference type="SUPFAM" id="SSF64518">
    <property type="entry name" value="Phase 1 flagellin"/>
    <property type="match status" value="1"/>
</dbReference>
<proteinExistence type="inferred from homology"/>
<dbReference type="Proteomes" id="UP000245252">
    <property type="component" value="Unassembled WGS sequence"/>
</dbReference>
<dbReference type="Pfam" id="PF06429">
    <property type="entry name" value="Flg_bbr_C"/>
    <property type="match status" value="1"/>
</dbReference>
<evidence type="ECO:0000256" key="4">
    <source>
        <dbReference type="ARBA" id="ARBA00016244"/>
    </source>
</evidence>
<comment type="caution">
    <text evidence="9">The sequence shown here is derived from an EMBL/GenBank/DDBJ whole genome shotgun (WGS) entry which is preliminary data.</text>
</comment>
<sequence length="475" mass="50176">MSLSSAMNTAQAIFNNTGTQTSTVSKNMANSGNADYAKRTTIVSTTLFGAQVSTTVRAQNEVLMRQNLTAISQNSGQQSVLSALGDMRSVMGGTNYEMSPAKYLEALRNKIHEYATRPSDQVVGAGVISAAQDAVTALNTASSEIQRVRADADKQIEAQVDKLNNLLSEFKAANDMVTTETARGGDPNDALDRRDSLLKQISEIVGVSIVNRENNDVVLYTSDGTTLFETSPRKVTFQRNLFYSASTTGNAIYIDGVAVDAAKSANTTALGSLPALLQVRDDIAPTFQSQLDEIARGLITIFAENGGTIAGLFQNGTSTTVPAAGTLVPGLAASIVVAPNAIANPSKVRDGSVNGTTQNPDNNSSFSTLLDKYDQAFDSSMAFDATAGIDVQKTLITFSSNSLSWLESLRSSATAAGESKTALLSRSAEAYSNMTGVSLDEELSLMLDLEQSYKAATKLVSAIDEMLQALLNIAS</sequence>
<dbReference type="AlphaFoldDB" id="A0A2U2DWX3"/>
<dbReference type="NCBIfam" id="TIGR02492">
    <property type="entry name" value="flgK_ends"/>
    <property type="match status" value="1"/>
</dbReference>
<dbReference type="PANTHER" id="PTHR30033:SF1">
    <property type="entry name" value="FLAGELLAR HOOK-ASSOCIATED PROTEIN 1"/>
    <property type="match status" value="1"/>
</dbReference>
<dbReference type="PANTHER" id="PTHR30033">
    <property type="entry name" value="FLAGELLAR HOOK-ASSOCIATED PROTEIN 1"/>
    <property type="match status" value="1"/>
</dbReference>
<evidence type="ECO:0000256" key="6">
    <source>
        <dbReference type="ARBA" id="ARBA00023143"/>
    </source>
</evidence>
<dbReference type="InterPro" id="IPR053927">
    <property type="entry name" value="FlgK_helical"/>
</dbReference>
<dbReference type="GO" id="GO:0044780">
    <property type="term" value="P:bacterial-type flagellum assembly"/>
    <property type="evidence" value="ECO:0007669"/>
    <property type="project" value="InterPro"/>
</dbReference>
<dbReference type="GO" id="GO:0009424">
    <property type="term" value="C:bacterial-type flagellum hook"/>
    <property type="evidence" value="ECO:0007669"/>
    <property type="project" value="InterPro"/>
</dbReference>
<gene>
    <name evidence="9" type="ORF">DEM27_01055</name>
</gene>
<keyword evidence="9" id="KW-0969">Cilium</keyword>
<evidence type="ECO:0000313" key="10">
    <source>
        <dbReference type="Proteomes" id="UP000245252"/>
    </source>
</evidence>
<dbReference type="InterPro" id="IPR010930">
    <property type="entry name" value="Flg_bb/hook_C_dom"/>
</dbReference>